<evidence type="ECO:0000313" key="1">
    <source>
        <dbReference type="EMBL" id="JAE34576.1"/>
    </source>
</evidence>
<reference evidence="1" key="1">
    <citation type="submission" date="2014-09" db="EMBL/GenBank/DDBJ databases">
        <authorList>
            <person name="Magalhaes I.L.F."/>
            <person name="Oliveira U."/>
            <person name="Santos F.R."/>
            <person name="Vidigal T.H.D.A."/>
            <person name="Brescovit A.D."/>
            <person name="Santos A.J."/>
        </authorList>
    </citation>
    <scope>NUCLEOTIDE SEQUENCE</scope>
    <source>
        <tissue evidence="1">Shoot tissue taken approximately 20 cm above the soil surface</tissue>
    </source>
</reference>
<proteinExistence type="predicted"/>
<name>A0A0A9HIA1_ARUDO</name>
<protein>
    <submittedName>
        <fullName evidence="1">Uncharacterized protein</fullName>
    </submittedName>
</protein>
<accession>A0A0A9HIA1</accession>
<sequence length="20" mass="2278">MGGKETYLSYVVVVVNRLCF</sequence>
<reference evidence="1" key="2">
    <citation type="journal article" date="2015" name="Data Brief">
        <title>Shoot transcriptome of the giant reed, Arundo donax.</title>
        <authorList>
            <person name="Barrero R.A."/>
            <person name="Guerrero F.D."/>
            <person name="Moolhuijzen P."/>
            <person name="Goolsby J.A."/>
            <person name="Tidwell J."/>
            <person name="Bellgard S.E."/>
            <person name="Bellgard M.I."/>
        </authorList>
    </citation>
    <scope>NUCLEOTIDE SEQUENCE</scope>
    <source>
        <tissue evidence="1">Shoot tissue taken approximately 20 cm above the soil surface</tissue>
    </source>
</reference>
<organism evidence="1">
    <name type="scientific">Arundo donax</name>
    <name type="common">Giant reed</name>
    <name type="synonym">Donax arundinaceus</name>
    <dbReference type="NCBI Taxonomy" id="35708"/>
    <lineage>
        <taxon>Eukaryota</taxon>
        <taxon>Viridiplantae</taxon>
        <taxon>Streptophyta</taxon>
        <taxon>Embryophyta</taxon>
        <taxon>Tracheophyta</taxon>
        <taxon>Spermatophyta</taxon>
        <taxon>Magnoliopsida</taxon>
        <taxon>Liliopsida</taxon>
        <taxon>Poales</taxon>
        <taxon>Poaceae</taxon>
        <taxon>PACMAD clade</taxon>
        <taxon>Arundinoideae</taxon>
        <taxon>Arundineae</taxon>
        <taxon>Arundo</taxon>
    </lineage>
</organism>
<dbReference type="EMBL" id="GBRH01163320">
    <property type="protein sequence ID" value="JAE34576.1"/>
    <property type="molecule type" value="Transcribed_RNA"/>
</dbReference>
<dbReference type="AlphaFoldDB" id="A0A0A9HIA1"/>